<dbReference type="Proteomes" id="UP000287394">
    <property type="component" value="Chromosome"/>
</dbReference>
<sequence>MKWERRRWILPAIATATLLVLLAIPQTGWIIRTHALHVVRYSGDLWGLDRLAIKLQGRERVETEGKRQSALIPLSSANSSYSLNSAKSLASARLAVRRAIQAERSGHANDGVRIRRRLMQWGGSMRAQSRSARGAMVGVEITNIAMIQPGGAPAIPGDSDEASQQRLAAYCRFLTHTGHKQDIPAVETEAANGEVARSIVLRVQGIDTWALSPAWDHLTKLWIAGWILSVNIAWLIVLGLIGALIANRLTMDDHTPPRNPISKIAWKCAAILALSLTLWLMLAIQAKSLAASANYISWYDREAARINGSEGSMIARILVLTAAPILLAAFCLIAGVAQRPSTPRTFAQHMGRLAWPIASILILLYGAVILETSHEERLRNMEAREITQNECAYYARWEHRKWPGMTVWR</sequence>
<dbReference type="EMBL" id="AP025739">
    <property type="protein sequence ID" value="BDI28828.1"/>
    <property type="molecule type" value="Genomic_DNA"/>
</dbReference>
<gene>
    <name evidence="1" type="ORF">CCAX7_008790</name>
</gene>
<evidence type="ECO:0000313" key="1">
    <source>
        <dbReference type="EMBL" id="BDI28828.1"/>
    </source>
</evidence>
<dbReference type="RefSeq" id="WP_119320884.1">
    <property type="nucleotide sequence ID" value="NZ_AP025739.1"/>
</dbReference>
<organism evidence="1 2">
    <name type="scientific">Capsulimonas corticalis</name>
    <dbReference type="NCBI Taxonomy" id="2219043"/>
    <lineage>
        <taxon>Bacteria</taxon>
        <taxon>Bacillati</taxon>
        <taxon>Armatimonadota</taxon>
        <taxon>Armatimonadia</taxon>
        <taxon>Capsulimonadales</taxon>
        <taxon>Capsulimonadaceae</taxon>
        <taxon>Capsulimonas</taxon>
    </lineage>
</organism>
<dbReference type="AlphaFoldDB" id="A0A402CU37"/>
<name>A0A402CU37_9BACT</name>
<reference evidence="1 2" key="1">
    <citation type="journal article" date="2019" name="Int. J. Syst. Evol. Microbiol.">
        <title>Capsulimonas corticalis gen. nov., sp. nov., an aerobic capsulated bacterium, of a novel bacterial order, Capsulimonadales ord. nov., of the class Armatimonadia of the phylum Armatimonadetes.</title>
        <authorList>
            <person name="Li J."/>
            <person name="Kudo C."/>
            <person name="Tonouchi A."/>
        </authorList>
    </citation>
    <scope>NUCLEOTIDE SEQUENCE [LARGE SCALE GENOMIC DNA]</scope>
    <source>
        <strain evidence="1 2">AX-7</strain>
    </source>
</reference>
<keyword evidence="2" id="KW-1185">Reference proteome</keyword>
<accession>A0A402CU37</accession>
<proteinExistence type="predicted"/>
<dbReference type="KEGG" id="ccot:CCAX7_008790"/>
<evidence type="ECO:0000313" key="2">
    <source>
        <dbReference type="Proteomes" id="UP000287394"/>
    </source>
</evidence>
<protein>
    <submittedName>
        <fullName evidence="1">Uncharacterized protein</fullName>
    </submittedName>
</protein>